<dbReference type="Gene3D" id="3.40.605.10">
    <property type="entry name" value="Aldehyde Dehydrogenase, Chain A, domain 1"/>
    <property type="match status" value="2"/>
</dbReference>
<dbReference type="EC" id="1.2.1.4" evidence="3"/>
<evidence type="ECO:0000313" key="4">
    <source>
        <dbReference type="Proteomes" id="UP000549113"/>
    </source>
</evidence>
<sequence>MTTLPPALDATAQAAADAAEPFAATAPHDRARALVAVADALEAHADELVGVAAAETGLTEARLRGELKRTAVQLRLFADTIVDGEYLDVRIDEADPDFALGVRPDLRRYLVALGPVLNFAASNFPFAFSVAGGDTAAALAAGCPVIVKAHSGHPELSQRTAAVVAEALAGAGMPDGVFQIVTGQEAGVALLRDPRIAAGSFTGSIHAGRLLADIAASRPAPIPFFGELGSVNPVVVTEAAVRERGDAIATGFVASVSGSAGQLCTKPGFVFVPAGHGLDDRIAAEAAQIAEHRLLNPRIADSYKDRRDAVASAPGIRSIADGEIRIAEDGHGWARPSVYAASLADVAAAGAAVLDESFGPLAVLVEYGPGDDLVGALDTLFEGNLTVTLHVGEREDDERIRGLVQAATRHAGRVLFGGWPTGVAVTPAMQHGGPWPATTNDASTSVGTAAIGRFLRPVSYQDAPAVLLPAPLRDDNPWGVPQARARAGESLNWGSHAAN</sequence>
<dbReference type="PANTHER" id="PTHR43353:SF3">
    <property type="entry name" value="ALDEHYDE DEHYDROGENASE-RELATED"/>
    <property type="match status" value="1"/>
</dbReference>
<proteinExistence type="predicted"/>
<dbReference type="InterPro" id="IPR044151">
    <property type="entry name" value="ALDH_KGSADH"/>
</dbReference>
<dbReference type="RefSeq" id="WP_183499568.1">
    <property type="nucleotide sequence ID" value="NZ_BAABCO010000005.1"/>
</dbReference>
<feature type="domain" description="Aldehyde dehydrogenase" evidence="2">
    <location>
        <begin position="8"/>
        <end position="367"/>
    </location>
</feature>
<gene>
    <name evidence="3" type="ORF">BKA10_001761</name>
</gene>
<evidence type="ECO:0000256" key="1">
    <source>
        <dbReference type="ARBA" id="ARBA00023002"/>
    </source>
</evidence>
<dbReference type="InterPro" id="IPR016161">
    <property type="entry name" value="Ald_DH/histidinol_DH"/>
</dbReference>
<accession>A0AA40VML6</accession>
<dbReference type="EMBL" id="JACIFH010000001">
    <property type="protein sequence ID" value="MBB4139967.1"/>
    <property type="molecule type" value="Genomic_DNA"/>
</dbReference>
<protein>
    <submittedName>
        <fullName evidence="3">NADP-dependent aldehyde dehydrogenase</fullName>
        <ecNumber evidence="3">1.2.1.4</ecNumber>
    </submittedName>
</protein>
<keyword evidence="4" id="KW-1185">Reference proteome</keyword>
<dbReference type="InterPro" id="IPR015590">
    <property type="entry name" value="Aldehyde_DH_dom"/>
</dbReference>
<dbReference type="PANTHER" id="PTHR43353">
    <property type="entry name" value="SUCCINATE-SEMIALDEHYDE DEHYDROGENASE, MITOCHONDRIAL"/>
    <property type="match status" value="1"/>
</dbReference>
<organism evidence="3 4">
    <name type="scientific">Microbacterium invictum</name>
    <dbReference type="NCBI Taxonomy" id="515415"/>
    <lineage>
        <taxon>Bacteria</taxon>
        <taxon>Bacillati</taxon>
        <taxon>Actinomycetota</taxon>
        <taxon>Actinomycetes</taxon>
        <taxon>Micrococcales</taxon>
        <taxon>Microbacteriaceae</taxon>
        <taxon>Microbacterium</taxon>
    </lineage>
</organism>
<dbReference type="Pfam" id="PF00171">
    <property type="entry name" value="Aldedh"/>
    <property type="match status" value="1"/>
</dbReference>
<evidence type="ECO:0000313" key="3">
    <source>
        <dbReference type="EMBL" id="MBB4139967.1"/>
    </source>
</evidence>
<dbReference type="GO" id="GO:0033721">
    <property type="term" value="F:aldehyde dehydrogenase (NADP+) activity"/>
    <property type="evidence" value="ECO:0007669"/>
    <property type="project" value="UniProtKB-EC"/>
</dbReference>
<dbReference type="InterPro" id="IPR050740">
    <property type="entry name" value="Aldehyde_DH_Superfamily"/>
</dbReference>
<dbReference type="Proteomes" id="UP000549113">
    <property type="component" value="Unassembled WGS sequence"/>
</dbReference>
<evidence type="ECO:0000259" key="2">
    <source>
        <dbReference type="Pfam" id="PF00171"/>
    </source>
</evidence>
<keyword evidence="1 3" id="KW-0560">Oxidoreductase</keyword>
<dbReference type="InterPro" id="IPR016162">
    <property type="entry name" value="Ald_DH_N"/>
</dbReference>
<comment type="caution">
    <text evidence="3">The sequence shown here is derived from an EMBL/GenBank/DDBJ whole genome shotgun (WGS) entry which is preliminary data.</text>
</comment>
<dbReference type="SUPFAM" id="SSF53720">
    <property type="entry name" value="ALDH-like"/>
    <property type="match status" value="1"/>
</dbReference>
<reference evidence="3 4" key="1">
    <citation type="submission" date="2020-08" db="EMBL/GenBank/DDBJ databases">
        <title>Sequencing the genomes of 1000 actinobacteria strains.</title>
        <authorList>
            <person name="Klenk H.-P."/>
        </authorList>
    </citation>
    <scope>NUCLEOTIDE SEQUENCE [LARGE SCALE GENOMIC DNA]</scope>
    <source>
        <strain evidence="3 4">DSM 19600</strain>
    </source>
</reference>
<dbReference type="CDD" id="cd07129">
    <property type="entry name" value="ALDH_KGSADH"/>
    <property type="match status" value="1"/>
</dbReference>
<dbReference type="AlphaFoldDB" id="A0AA40VML6"/>
<name>A0AA40VML6_9MICO</name>